<dbReference type="KEGG" id="cbd:CBUD_1376"/>
<reference evidence="2 3" key="1">
    <citation type="journal article" date="2009" name="Infect. Immun.">
        <title>Comparative genomics reveal extensive transposon-mediated genomic plasticity and diversity among potential effector proteins within the genus Coxiella.</title>
        <authorList>
            <person name="Beare P.A."/>
            <person name="Unsworth N."/>
            <person name="Andoh M."/>
            <person name="Voth D.E."/>
            <person name="Omsland A."/>
            <person name="Gilk S.D."/>
            <person name="Williams K.P."/>
            <person name="Sobral B.W."/>
            <person name="Kupko J.J.III."/>
            <person name="Porcella S.F."/>
            <person name="Samuel J.E."/>
            <person name="Heinzen R.A."/>
        </authorList>
    </citation>
    <scope>NUCLEOTIDE SEQUENCE [LARGE SCALE GENOMIC DNA]</scope>
    <source>
        <strain evidence="2 3">Dugway 5J108-111</strain>
    </source>
</reference>
<evidence type="ECO:0000313" key="3">
    <source>
        <dbReference type="Proteomes" id="UP000008555"/>
    </source>
</evidence>
<dbReference type="Proteomes" id="UP000008555">
    <property type="component" value="Chromosome"/>
</dbReference>
<dbReference type="RefSeq" id="WP_011997059.1">
    <property type="nucleotide sequence ID" value="NC_009727.1"/>
</dbReference>
<proteinExistence type="predicted"/>
<evidence type="ECO:0000256" key="1">
    <source>
        <dbReference type="SAM" id="Phobius"/>
    </source>
</evidence>
<gene>
    <name evidence="2" type="ordered locus">CBUD_1376</name>
</gene>
<protein>
    <submittedName>
        <fullName evidence="2">Hypothetical cytosolic protein</fullName>
    </submittedName>
</protein>
<organism evidence="2 3">
    <name type="scientific">Coxiella burnetii (strain Dugway 5J108-111)</name>
    <dbReference type="NCBI Taxonomy" id="434922"/>
    <lineage>
        <taxon>Bacteria</taxon>
        <taxon>Pseudomonadati</taxon>
        <taxon>Pseudomonadota</taxon>
        <taxon>Gammaproteobacteria</taxon>
        <taxon>Legionellales</taxon>
        <taxon>Coxiellaceae</taxon>
        <taxon>Coxiella</taxon>
    </lineage>
</organism>
<name>A9KG86_COXBN</name>
<dbReference type="EMBL" id="CP000733">
    <property type="protein sequence ID" value="ABS77247.1"/>
    <property type="molecule type" value="Genomic_DNA"/>
</dbReference>
<dbReference type="HOGENOM" id="CLU_032712_0_0_6"/>
<feature type="transmembrane region" description="Helical" evidence="1">
    <location>
        <begin position="142"/>
        <end position="161"/>
    </location>
</feature>
<feature type="transmembrane region" description="Helical" evidence="1">
    <location>
        <begin position="36"/>
        <end position="55"/>
    </location>
</feature>
<accession>A9KG86</accession>
<sequence length="591" mass="68276">MPRRFKQPHFIEEKATIDDRAKAAARWDELHRKYHVSFLFVLALLTVNATLSHFTGEEQTEDFSFNFYGNIVVLAGLLILHWIAKIKSTEVIASLTDYRLTKQQATKITNVHERALSETNKLTVVVHLFGLRYAYANRQNPIIASLYIVLGVISFLIYVHLREKSNITFEQGFEKLKDLIDAIEGGRIKISSSHPVYTITFESRPYALSADFFARAFAECCVELAIGSSVFTDNRRVLLCENPNMILDQAKKELFINLLNCKLEELQKIQITLQNLAKVLPFRQRYTMGYHYLGRGEEAFCFRFKNKIPVCSWQNFYPNYDLSFFDYTEFEIILRADKFKELLGKDCQQIEKIICLTSRHSSPVAHRKLFSKSSQEEKLSPVEENAHTSSSFFAWMSAEKPKTRPKYVIRPQGDLTEPESKETTIDFGKWGVWDGTQLSEKTLTLTTPRFAGKATVPSHGEIRLFFAISPDLEVFFSGNKPLTAFLKSPRIANDSCTDQGITLQSFKFDGDNNKIYHSKIRVGRNKIRPASTQMWDIRLHDNEMIRFIVFDTTVDHKKKILPNKQKNIQPLNHADFLDRYTNPSSKLTRRR</sequence>
<evidence type="ECO:0000313" key="2">
    <source>
        <dbReference type="EMBL" id="ABS77247.1"/>
    </source>
</evidence>
<keyword evidence="1" id="KW-1133">Transmembrane helix</keyword>
<dbReference type="AlphaFoldDB" id="A9KG86"/>
<keyword evidence="1" id="KW-0472">Membrane</keyword>
<feature type="transmembrane region" description="Helical" evidence="1">
    <location>
        <begin position="67"/>
        <end position="84"/>
    </location>
</feature>
<keyword evidence="1" id="KW-0812">Transmembrane</keyword>